<comment type="caution">
    <text evidence="3">The sequence shown here is derived from an EMBL/GenBank/DDBJ whole genome shotgun (WGS) entry which is preliminary data.</text>
</comment>
<dbReference type="EMBL" id="RKQL01000007">
    <property type="protein sequence ID" value="RPE63017.1"/>
    <property type="molecule type" value="Genomic_DNA"/>
</dbReference>
<feature type="region of interest" description="Disordered" evidence="1">
    <location>
        <begin position="60"/>
        <end position="133"/>
    </location>
</feature>
<reference evidence="3 4" key="1">
    <citation type="submission" date="2018-11" db="EMBL/GenBank/DDBJ databases">
        <title>Genomic Encyclopedia of Type Strains, Phase IV (KMG-IV): sequencing the most valuable type-strain genomes for metagenomic binning, comparative biology and taxonomic classification.</title>
        <authorList>
            <person name="Goeker M."/>
        </authorList>
    </citation>
    <scope>NUCLEOTIDE SEQUENCE [LARGE SCALE GENOMIC DNA]</scope>
    <source>
        <strain evidence="3 4">DSM 101684</strain>
    </source>
</reference>
<gene>
    <name evidence="3" type="ORF">EDC62_2479</name>
</gene>
<keyword evidence="2" id="KW-0812">Transmembrane</keyword>
<evidence type="ECO:0000313" key="3">
    <source>
        <dbReference type="EMBL" id="RPE63017.1"/>
    </source>
</evidence>
<keyword evidence="4" id="KW-1185">Reference proteome</keyword>
<feature type="compositionally biased region" description="Low complexity" evidence="1">
    <location>
        <begin position="69"/>
        <end position="80"/>
    </location>
</feature>
<dbReference type="Gene3D" id="3.30.2420.10">
    <property type="entry name" value="TonB"/>
    <property type="match status" value="1"/>
</dbReference>
<feature type="compositionally biased region" description="Low complexity" evidence="1">
    <location>
        <begin position="94"/>
        <end position="108"/>
    </location>
</feature>
<evidence type="ECO:0000313" key="4">
    <source>
        <dbReference type="Proteomes" id="UP000272193"/>
    </source>
</evidence>
<keyword evidence="2" id="KW-0472">Membrane</keyword>
<sequence length="215" mass="22778">MTPDFRPRDPARRIKGIAIVIAVHVLIGYVLISGMARQGLNLIKKPLEAVVIQEVIIPPPPPPPPPPKVVQKPEPQAPKVDAPPPFVPPPDVPTPVSNAPAIVATTTPPSAPAPIAPPPPPAPAPAPPAPPKPRDIGVICPTQVPPEMPRKALQEGIGGVVRAQARIQNGVVKEVTILSGPRIFHNAVREAMLQYKCASEAQEVIAVQEFNFKVE</sequence>
<dbReference type="Proteomes" id="UP000272193">
    <property type="component" value="Unassembled WGS sequence"/>
</dbReference>
<name>A0A3N4UCI5_9BURK</name>
<evidence type="ECO:0000256" key="1">
    <source>
        <dbReference type="SAM" id="MobiDB-lite"/>
    </source>
</evidence>
<proteinExistence type="predicted"/>
<dbReference type="AlphaFoldDB" id="A0A3N4UCI5"/>
<feature type="transmembrane region" description="Helical" evidence="2">
    <location>
        <begin position="16"/>
        <end position="36"/>
    </location>
</feature>
<feature type="compositionally biased region" description="Pro residues" evidence="1">
    <location>
        <begin position="109"/>
        <end position="131"/>
    </location>
</feature>
<feature type="compositionally biased region" description="Pro residues" evidence="1">
    <location>
        <begin position="81"/>
        <end position="93"/>
    </location>
</feature>
<dbReference type="OrthoDB" id="8854271at2"/>
<evidence type="ECO:0000256" key="2">
    <source>
        <dbReference type="SAM" id="Phobius"/>
    </source>
</evidence>
<protein>
    <submittedName>
        <fullName evidence="3">Outer membrane transport energization protein TonB</fullName>
    </submittedName>
</protein>
<keyword evidence="2" id="KW-1133">Transmembrane helix</keyword>
<accession>A0A3N4UCI5</accession>
<organism evidence="3 4">
    <name type="scientific">Tibeticola sediminis</name>
    <dbReference type="NCBI Taxonomy" id="1917811"/>
    <lineage>
        <taxon>Bacteria</taxon>
        <taxon>Pseudomonadati</taxon>
        <taxon>Pseudomonadota</taxon>
        <taxon>Betaproteobacteria</taxon>
        <taxon>Burkholderiales</taxon>
        <taxon>Comamonadaceae</taxon>
        <taxon>Tibeticola</taxon>
    </lineage>
</organism>
<dbReference type="PRINTS" id="PR01217">
    <property type="entry name" value="PRICHEXTENSN"/>
</dbReference>
<dbReference type="SUPFAM" id="SSF74653">
    <property type="entry name" value="TolA/TonB C-terminal domain"/>
    <property type="match status" value="1"/>
</dbReference>